<evidence type="ECO:0000259" key="1">
    <source>
        <dbReference type="PROSITE" id="PS51740"/>
    </source>
</evidence>
<feature type="non-terminal residue" evidence="2">
    <location>
        <position position="52"/>
    </location>
</feature>
<dbReference type="InterPro" id="IPR007159">
    <property type="entry name" value="SpoVT-AbrB_dom"/>
</dbReference>
<name>X1CNV6_9ZZZZ</name>
<dbReference type="InterPro" id="IPR037914">
    <property type="entry name" value="SpoVT-AbrB_sf"/>
</dbReference>
<evidence type="ECO:0000313" key="2">
    <source>
        <dbReference type="EMBL" id="GAG97828.1"/>
    </source>
</evidence>
<gene>
    <name evidence="2" type="ORF">S01H4_51240</name>
</gene>
<dbReference type="AlphaFoldDB" id="X1CNV6"/>
<feature type="domain" description="SpoVT-AbrB" evidence="1">
    <location>
        <begin position="1"/>
        <end position="45"/>
    </location>
</feature>
<dbReference type="Gene3D" id="2.10.260.10">
    <property type="match status" value="1"/>
</dbReference>
<organism evidence="2">
    <name type="scientific">marine sediment metagenome</name>
    <dbReference type="NCBI Taxonomy" id="412755"/>
    <lineage>
        <taxon>unclassified sequences</taxon>
        <taxon>metagenomes</taxon>
        <taxon>ecological metagenomes</taxon>
    </lineage>
</organism>
<dbReference type="Pfam" id="PF04014">
    <property type="entry name" value="MazE_antitoxin"/>
    <property type="match status" value="1"/>
</dbReference>
<dbReference type="SMART" id="SM00966">
    <property type="entry name" value="SpoVT_AbrB"/>
    <property type="match status" value="1"/>
</dbReference>
<reference evidence="2" key="1">
    <citation type="journal article" date="2014" name="Front. Microbiol.">
        <title>High frequency of phylogenetically diverse reductive dehalogenase-homologous genes in deep subseafloor sedimentary metagenomes.</title>
        <authorList>
            <person name="Kawai M."/>
            <person name="Futagami T."/>
            <person name="Toyoda A."/>
            <person name="Takaki Y."/>
            <person name="Nishi S."/>
            <person name="Hori S."/>
            <person name="Arai W."/>
            <person name="Tsubouchi T."/>
            <person name="Morono Y."/>
            <person name="Uchiyama I."/>
            <person name="Ito T."/>
            <person name="Fujiyama A."/>
            <person name="Inagaki F."/>
            <person name="Takami H."/>
        </authorList>
    </citation>
    <scope>NUCLEOTIDE SEQUENCE</scope>
    <source>
        <strain evidence="2">Expedition CK06-06</strain>
    </source>
</reference>
<comment type="caution">
    <text evidence="2">The sequence shown here is derived from an EMBL/GenBank/DDBJ whole genome shotgun (WGS) entry which is preliminary data.</text>
</comment>
<dbReference type="EMBL" id="BART01029157">
    <property type="protein sequence ID" value="GAG97828.1"/>
    <property type="molecule type" value="Genomic_DNA"/>
</dbReference>
<protein>
    <recommendedName>
        <fullName evidence="1">SpoVT-AbrB domain-containing protein</fullName>
    </recommendedName>
</protein>
<accession>X1CNV6</accession>
<dbReference type="NCBIfam" id="TIGR01439">
    <property type="entry name" value="lp_hng_hel_AbrB"/>
    <property type="match status" value="1"/>
</dbReference>
<sequence>MLVNLKTKSQVTIPKQIVRKLNLKPGDKLEFSLDDDKIIIKPVAIIDRSQAW</sequence>
<dbReference type="GO" id="GO:0003677">
    <property type="term" value="F:DNA binding"/>
    <property type="evidence" value="ECO:0007669"/>
    <property type="project" value="InterPro"/>
</dbReference>
<dbReference type="PROSITE" id="PS51740">
    <property type="entry name" value="SPOVT_ABRB"/>
    <property type="match status" value="1"/>
</dbReference>
<proteinExistence type="predicted"/>
<dbReference type="SUPFAM" id="SSF89447">
    <property type="entry name" value="AbrB/MazE/MraZ-like"/>
    <property type="match status" value="1"/>
</dbReference>